<feature type="compositionally biased region" description="Gly residues" evidence="1">
    <location>
        <begin position="238"/>
        <end position="310"/>
    </location>
</feature>
<feature type="region of interest" description="Disordered" evidence="1">
    <location>
        <begin position="161"/>
        <end position="310"/>
    </location>
</feature>
<dbReference type="EMBL" id="WURB01000033">
    <property type="protein sequence ID" value="MXQ14395.1"/>
    <property type="molecule type" value="Genomic_DNA"/>
</dbReference>
<evidence type="ECO:0000259" key="3">
    <source>
        <dbReference type="Pfam" id="PF04773"/>
    </source>
</evidence>
<dbReference type="InterPro" id="IPR006860">
    <property type="entry name" value="FecR"/>
</dbReference>
<organism evidence="4 5">
    <name type="scientific">Microvirga makkahensis</name>
    <dbReference type="NCBI Taxonomy" id="1128670"/>
    <lineage>
        <taxon>Bacteria</taxon>
        <taxon>Pseudomonadati</taxon>
        <taxon>Pseudomonadota</taxon>
        <taxon>Alphaproteobacteria</taxon>
        <taxon>Hyphomicrobiales</taxon>
        <taxon>Methylobacteriaceae</taxon>
        <taxon>Microvirga</taxon>
    </lineage>
</organism>
<dbReference type="Gene3D" id="2.60.120.1440">
    <property type="match status" value="1"/>
</dbReference>
<keyword evidence="2" id="KW-0732">Signal</keyword>
<reference evidence="4 5" key="1">
    <citation type="submission" date="2019-12" db="EMBL/GenBank/DDBJ databases">
        <authorList>
            <person name="Yuan C.-G."/>
        </authorList>
    </citation>
    <scope>NUCLEOTIDE SEQUENCE [LARGE SCALE GENOMIC DNA]</scope>
    <source>
        <strain evidence="4 5">KCTC 23863</strain>
    </source>
</reference>
<accession>A0A7X3MWS9</accession>
<reference evidence="4 5" key="2">
    <citation type="submission" date="2020-01" db="EMBL/GenBank/DDBJ databases">
        <title>Microvirga sp. nov., an arsenate reduction bacterium isolated from Tibet hotspring sediments.</title>
        <authorList>
            <person name="Xian W.-D."/>
            <person name="Li W.-J."/>
        </authorList>
    </citation>
    <scope>NUCLEOTIDE SEQUENCE [LARGE SCALE GENOMIC DNA]</scope>
    <source>
        <strain evidence="4 5">KCTC 23863</strain>
    </source>
</reference>
<evidence type="ECO:0000256" key="1">
    <source>
        <dbReference type="SAM" id="MobiDB-lite"/>
    </source>
</evidence>
<dbReference type="OrthoDB" id="7210929at2"/>
<protein>
    <recommendedName>
        <fullName evidence="3">FecR protein domain-containing protein</fullName>
    </recommendedName>
</protein>
<proteinExistence type="predicted"/>
<feature type="chain" id="PRO_5031021104" description="FecR protein domain-containing protein" evidence="2">
    <location>
        <begin position="21"/>
        <end position="310"/>
    </location>
</feature>
<feature type="signal peptide" evidence="2">
    <location>
        <begin position="1"/>
        <end position="20"/>
    </location>
</feature>
<gene>
    <name evidence="4" type="ORF">GR328_23680</name>
</gene>
<dbReference type="PANTHER" id="PTHR38731:SF3">
    <property type="entry name" value="BLL6125 PROTEIN"/>
    <property type="match status" value="1"/>
</dbReference>
<dbReference type="RefSeq" id="WP_160888123.1">
    <property type="nucleotide sequence ID" value="NZ_WURB01000033.1"/>
</dbReference>
<comment type="caution">
    <text evidence="4">The sequence shown here is derived from an EMBL/GenBank/DDBJ whole genome shotgun (WGS) entry which is preliminary data.</text>
</comment>
<dbReference type="PANTHER" id="PTHR38731">
    <property type="entry name" value="LIPL45-RELATED LIPOPROTEIN-RELATED"/>
    <property type="match status" value="1"/>
</dbReference>
<evidence type="ECO:0000313" key="5">
    <source>
        <dbReference type="Proteomes" id="UP000436483"/>
    </source>
</evidence>
<dbReference type="Proteomes" id="UP000436483">
    <property type="component" value="Unassembled WGS sequence"/>
</dbReference>
<name>A0A7X3MWS9_9HYPH</name>
<keyword evidence="5" id="KW-1185">Reference proteome</keyword>
<feature type="domain" description="FecR protein" evidence="3">
    <location>
        <begin position="55"/>
        <end position="148"/>
    </location>
</feature>
<evidence type="ECO:0000313" key="4">
    <source>
        <dbReference type="EMBL" id="MXQ14395.1"/>
    </source>
</evidence>
<feature type="compositionally biased region" description="Basic and acidic residues" evidence="1">
    <location>
        <begin position="197"/>
        <end position="219"/>
    </location>
</feature>
<evidence type="ECO:0000256" key="2">
    <source>
        <dbReference type="SAM" id="SignalP"/>
    </source>
</evidence>
<sequence length="310" mass="31100">MLSRISLLVALLLSVSPVLASDWTIAKVSGDAWVKAPNAPAMRAVRGMTLPDGATFSTGHNARAKLERGAEAIMVNPNSTISSRHSSFFGTTSIRQPKGRAEYEVEERNVRHFSVETPFLAAIVKGTRFTVSVSARSADVQVDRGLVEVSDLRTGSTADIAAGQRAKLNPSDQKGLQITGRSRKDEVMSHHGAPRRSRADTERTGRRDGSAKGNADDKGSQSSDGKGGGRSGGDKGGGDQGGGDQGGNTGGGKSDNGTGGGNAGGAGKGNAGGNGAGGKGGNSGGKGGNGNGSGNSGNGGNGGHGRGGRH</sequence>
<dbReference type="AlphaFoldDB" id="A0A7X3MWS9"/>
<dbReference type="Pfam" id="PF04773">
    <property type="entry name" value="FecR"/>
    <property type="match status" value="1"/>
</dbReference>
<feature type="compositionally biased region" description="Polar residues" evidence="1">
    <location>
        <begin position="170"/>
        <end position="180"/>
    </location>
</feature>